<evidence type="ECO:0000256" key="1">
    <source>
        <dbReference type="SAM" id="MobiDB-lite"/>
    </source>
</evidence>
<evidence type="ECO:0000313" key="4">
    <source>
        <dbReference type="Proteomes" id="UP000298681"/>
    </source>
</evidence>
<gene>
    <name evidence="3" type="ORF">E4582_07635</name>
</gene>
<name>A0A4Z1RCV4_9GAMM</name>
<dbReference type="Proteomes" id="UP000298681">
    <property type="component" value="Unassembled WGS sequence"/>
</dbReference>
<feature type="chain" id="PRO_5021189367" description="DUF3303 domain-containing protein" evidence="2">
    <location>
        <begin position="24"/>
        <end position="144"/>
    </location>
</feature>
<dbReference type="EMBL" id="SPUH01000001">
    <property type="protein sequence ID" value="TKS54638.1"/>
    <property type="molecule type" value="Genomic_DNA"/>
</dbReference>
<keyword evidence="4" id="KW-1185">Reference proteome</keyword>
<feature type="region of interest" description="Disordered" evidence="1">
    <location>
        <begin position="120"/>
        <end position="144"/>
    </location>
</feature>
<reference evidence="3 4" key="1">
    <citation type="submission" date="2019-01" db="EMBL/GenBank/DDBJ databases">
        <authorList>
            <person name="Zhang S."/>
        </authorList>
    </citation>
    <scope>NUCLEOTIDE SEQUENCE [LARGE SCALE GENOMIC DNA]</scope>
    <source>
        <strain evidence="3 4">1626</strain>
    </source>
</reference>
<accession>A0A4Z1RCV4</accession>
<organism evidence="3 4">
    <name type="scientific">Luteimonas yindakuii</name>
    <dbReference type="NCBI Taxonomy" id="2565782"/>
    <lineage>
        <taxon>Bacteria</taxon>
        <taxon>Pseudomonadati</taxon>
        <taxon>Pseudomonadota</taxon>
        <taxon>Gammaproteobacteria</taxon>
        <taxon>Lysobacterales</taxon>
        <taxon>Lysobacteraceae</taxon>
        <taxon>Luteimonas</taxon>
    </lineage>
</organism>
<proteinExistence type="predicted"/>
<sequence length="144" mass="15807">MRLASAACMVLAALCCHGIPASAQERTSMAETRVPTAQRWQRFIVKYHAHTDAGQDADAVRPRLERVAKDAGLQRQGMRPALRWERRLGVGADLVIADPPLDHDTAQRLLRLFADDPDVEYAEPDGMMQRGPGPEPAGPVTRGD</sequence>
<evidence type="ECO:0008006" key="5">
    <source>
        <dbReference type="Google" id="ProtNLM"/>
    </source>
</evidence>
<evidence type="ECO:0000256" key="2">
    <source>
        <dbReference type="SAM" id="SignalP"/>
    </source>
</evidence>
<comment type="caution">
    <text evidence="3">The sequence shown here is derived from an EMBL/GenBank/DDBJ whole genome shotgun (WGS) entry which is preliminary data.</text>
</comment>
<protein>
    <recommendedName>
        <fullName evidence="5">DUF3303 domain-containing protein</fullName>
    </recommendedName>
</protein>
<dbReference type="RefSeq" id="WP_134673999.1">
    <property type="nucleotide sequence ID" value="NZ_SPUH01000001.1"/>
</dbReference>
<evidence type="ECO:0000313" key="3">
    <source>
        <dbReference type="EMBL" id="TKS54638.1"/>
    </source>
</evidence>
<dbReference type="AlphaFoldDB" id="A0A4Z1RCV4"/>
<keyword evidence="2" id="KW-0732">Signal</keyword>
<feature type="signal peptide" evidence="2">
    <location>
        <begin position="1"/>
        <end position="23"/>
    </location>
</feature>